<evidence type="ECO:0000259" key="5">
    <source>
        <dbReference type="PROSITE" id="PS50878"/>
    </source>
</evidence>
<keyword evidence="4" id="KW-1133">Transmembrane helix</keyword>
<feature type="transmembrane region" description="Helical" evidence="4">
    <location>
        <begin position="692"/>
        <end position="714"/>
    </location>
</feature>
<feature type="compositionally biased region" description="Polar residues" evidence="3">
    <location>
        <begin position="1208"/>
        <end position="1231"/>
    </location>
</feature>
<dbReference type="InterPro" id="IPR044730">
    <property type="entry name" value="RNase_H-like_dom_plant"/>
</dbReference>
<feature type="domain" description="Reverse transcriptase" evidence="5">
    <location>
        <begin position="1564"/>
        <end position="1844"/>
    </location>
</feature>
<dbReference type="InterPro" id="IPR023175">
    <property type="entry name" value="Vta1/CALS_N_sf"/>
</dbReference>
<sequence length="2355" mass="267358">MASSSGTGIVRTPSRRMSRAQTMLVDIPNEDSTTADSELVPSSLASIAPILRVANEIEQDNRRVAYLCRFHAFEKAHQMDPTSSGRGVRQFKTYLLHRLEREEEETQPMLARSDPREIQMYYQQFYLKNIADGQYKRKPEEMAKIYQIASVLYDVLRTVVPVGRVDDETQRFAKEVEKKKEQFEHYNILPLYAVGVKPAIMELPEIKAALRAIQNVEGLPVPRVHTTSNTPDDIPQEREKPVNDVLDWLSSNFGFQKGNVANQREHLILLLANIDVRKKENFEAYTALNDETVRPLLDKIFKNYRSWCNYLRCKSHLRFQQGCNRQQLELIYISLYLLIWGEASNIRFMPECLCYIFHNVGTWTSPPTARSCEMANDVYGILFSNAHPVSGDTYRTAAPDDESFLRNVITPIYNVLRQEVKRNKGGKASHSKWRNYDDLNEYFWSGKCFQLKWPMNLKADFFVHSDEPPPANEIPSLLEFGNNLQVGSIEEKEKKYRYGNTMSTRYELREMYKPMLGILRGPYGHNSTGTSVQFYGHFGAILRALRCIYTSCGDSIVHNLTLLKYLSHTLTVELFLKSIAAPSIKQGLDLFLNLDLYSVVKAYAVILCHVSRCVNSIADGLAKQGIRYPLLGFQIQHLPDSIELARTFWHLYRSFDRMWIFFVMAFQAMLIVAWNSGSLLGFFDEEVFRKVLTIFITAAFLNFLQAFWAVVLPIGYSSSVQNPTGLVRYTMFWILLLISKLAFSYYVEQYNFALYSFKKVMSEKVSERECVEPRGNGSPGRGRTMPGGGSRPNYKDKTFAFVHFASKEDLLNATSKMNNVMVDGRRIVVSTAKYQKSSFPGNLKCNSVAGPGDACVEVSKRKSPICQDVDVGKKELLNKFRDGRTYKETVVGVRNVEGQHVIRSGDKREVKKPLEVFIPMEERIWLRSSLTGICKAIFEVEFVQRALRSEGINVKVVRWGYAKNACLIVFRSVEEKDAAVEIKWEALSFWLERLEPVMEEKCVPLPYCAVSMIGVPLNCWTGSFFTSLASRWGKLVKVQEHTAQKLDCRVAHMLLRVESLFDIPSQVTINTYGRPFIIKIKVEGSKDFFPVIEEGVDEEGSAEGTIDPWEETSSEGNQGDDREGVTLSDGNLNEKVEVNNILGDDFCSEGTVLVEVQSQQQVSGVFLAGRKRVQSLGDVTLGQDKVVKDDGLSSMGRRKVFGPEQRSPRSNRNGVKSADFTNGIQDDSGMQNGSVSLAQRCPIGRSASVSKAERGFYKNVYARRGLGRRVKARAIRRFVEEKKPTILFLQESKLEVASPLLVRKMGGKILTGAVVVPAVGSAGGLITLWNQKDFVVKEEVIHNRFVALKGLMEGDPGICCFINVYGPSVDADKEQFFRELSSFLEQLDCPVCLGGDFNAVLTQEEKDGGAVNPVSMNCFRDFVSQANLIDLPLFGGRFTWCNNREVPTFESATVRGRINCIKSLKVDNVVTVDPRVIKASVVKFFKGLFNQRNTLKVEDLNLDFLRLSEGRCLALEKPFSEEEVWDVIVHSDSNKAPGPDGLNLGFFKKFWTIMKDDVMLSFIDFFVGKEWDSEVNHSFISLIPKKANPEGLEDFRTISLVGGLYKILSKVLARRLSLCINDIMSPSQFAFIPGRNILDCSFIANECIDFWRKKGLKGVVFKVDFKRTYDSVDWDILMKIMSKMGFGDKWRSWMYQCMSSASISVLVNGSATEKFHTARGLRQGCSLSPLLFNMAGELLHLLLSKAVDIGLFSGFDVGVHDRAFKLSHLQFADDLIIFSKGSIRDLRNVRRVLLIYELLVGLKINQVKSRIYGINVEDGALATWANDIGCSVGSFPSEYLGLPLGYKRNSAAMWEPIVERFHAKLCGWMSNFLMLAGRVVLVKALLGKWVWKFASEKESWWKRVVCGVYDMDPNCIMMGNSWPGRASWIWRGVVKNFFFDDGFGDCIRRNMRLKTGKGNYVQFWNDVWLDEVPLKIQFPRLYVLSSNKSGKVMEFRVNNGAGWEDCWIWSGNGEGCFSAKSCINIFLDQDGIQQKMETWERHIWAGIAPPRVETFVWQVAHQRVGVKKELLKRGVVGIDDPLCSLCGKEMELVTHLFLHYEVWGLWARLLNIWNLFFVIPKNIIDFFNLWDDLLPNSLIWKFIPRALMWSVWKCRNEVIFQKVKLDVVRLFFIVHFRIASWFVAKFKDVNIPLDSLVGDLKLADLVGKQGNGNSKPICWVPPPDRFLKLNVDGAMVKGWDKGGIGGLIRDSKGVLLQWFSERVGGGPPILAELLAIMRGLCLLEDLSFVPNRRFILESDSSNALKWIKNPGLCTPMFQVLVKEIVSFMAGKDIIIKHILRAANWEADKLAKDGIW</sequence>
<dbReference type="PANTHER" id="PTHR12741">
    <property type="entry name" value="LYST-INTERACTING PROTEIN LIP5 DOPAMINE RESPONSIVE PROTEIN DRG-1"/>
    <property type="match status" value="1"/>
</dbReference>
<keyword evidence="7" id="KW-1185">Reference proteome</keyword>
<reference evidence="6" key="1">
    <citation type="submission" date="2019-09" db="EMBL/GenBank/DDBJ databases">
        <title>Draft genome information of white flower Hibiscus syriacus.</title>
        <authorList>
            <person name="Kim Y.-M."/>
        </authorList>
    </citation>
    <scope>NUCLEOTIDE SEQUENCE [LARGE SCALE GENOMIC DNA]</scope>
    <source>
        <strain evidence="6">YM2019G1</strain>
    </source>
</reference>
<dbReference type="GO" id="GO:0003676">
    <property type="term" value="F:nucleic acid binding"/>
    <property type="evidence" value="ECO:0007669"/>
    <property type="project" value="InterPro"/>
</dbReference>
<dbReference type="PROSITE" id="PS50878">
    <property type="entry name" value="RT_POL"/>
    <property type="match status" value="1"/>
</dbReference>
<evidence type="ECO:0000256" key="3">
    <source>
        <dbReference type="SAM" id="MobiDB-lite"/>
    </source>
</evidence>
<dbReference type="Proteomes" id="UP000436088">
    <property type="component" value="Unassembled WGS sequence"/>
</dbReference>
<dbReference type="GO" id="GO:0004523">
    <property type="term" value="F:RNA-DNA hybrid ribonuclease activity"/>
    <property type="evidence" value="ECO:0007669"/>
    <property type="project" value="InterPro"/>
</dbReference>
<evidence type="ECO:0000313" key="6">
    <source>
        <dbReference type="EMBL" id="KAE8661369.1"/>
    </source>
</evidence>
<dbReference type="GO" id="GO:0005886">
    <property type="term" value="C:plasma membrane"/>
    <property type="evidence" value="ECO:0007669"/>
    <property type="project" value="TreeGrafter"/>
</dbReference>
<feature type="transmembrane region" description="Helical" evidence="4">
    <location>
        <begin position="658"/>
        <end position="680"/>
    </location>
</feature>
<dbReference type="PANTHER" id="PTHR12741:SF16">
    <property type="entry name" value="CALLOSE SYNTHASE 7"/>
    <property type="match status" value="1"/>
</dbReference>
<dbReference type="InterPro" id="IPR026960">
    <property type="entry name" value="RVT-Znf"/>
</dbReference>
<comment type="subcellular location">
    <subcellularLocation>
        <location evidence="1">Endomembrane system</location>
    </subcellularLocation>
</comment>
<dbReference type="GO" id="GO:0003843">
    <property type="term" value="F:1,3-beta-D-glucan synthase activity"/>
    <property type="evidence" value="ECO:0007669"/>
    <property type="project" value="TreeGrafter"/>
</dbReference>
<dbReference type="Pfam" id="PF14288">
    <property type="entry name" value="FKS1_dom1"/>
    <property type="match status" value="1"/>
</dbReference>
<dbReference type="InterPro" id="IPR035979">
    <property type="entry name" value="RBD_domain_sf"/>
</dbReference>
<feature type="region of interest" description="Disordered" evidence="3">
    <location>
        <begin position="1192"/>
        <end position="1231"/>
    </location>
</feature>
<comment type="caution">
    <text evidence="6">The sequence shown here is derived from an EMBL/GenBank/DDBJ whole genome shotgun (WGS) entry which is preliminary data.</text>
</comment>
<dbReference type="Gene3D" id="3.60.10.10">
    <property type="entry name" value="Endonuclease/exonuclease/phosphatase"/>
    <property type="match status" value="1"/>
</dbReference>
<name>A0A6A2XSH2_HIBSY</name>
<dbReference type="SUPFAM" id="SSF56219">
    <property type="entry name" value="DNase I-like"/>
    <property type="match status" value="1"/>
</dbReference>
<dbReference type="InterPro" id="IPR036397">
    <property type="entry name" value="RNaseH_sf"/>
</dbReference>
<dbReference type="Pfam" id="PF04652">
    <property type="entry name" value="Vta1"/>
    <property type="match status" value="1"/>
</dbReference>
<organism evidence="6 7">
    <name type="scientific">Hibiscus syriacus</name>
    <name type="common">Rose of Sharon</name>
    <dbReference type="NCBI Taxonomy" id="106335"/>
    <lineage>
        <taxon>Eukaryota</taxon>
        <taxon>Viridiplantae</taxon>
        <taxon>Streptophyta</taxon>
        <taxon>Embryophyta</taxon>
        <taxon>Tracheophyta</taxon>
        <taxon>Spermatophyta</taxon>
        <taxon>Magnoliopsida</taxon>
        <taxon>eudicotyledons</taxon>
        <taxon>Gunneridae</taxon>
        <taxon>Pentapetalae</taxon>
        <taxon>rosids</taxon>
        <taxon>malvids</taxon>
        <taxon>Malvales</taxon>
        <taxon>Malvaceae</taxon>
        <taxon>Malvoideae</taxon>
        <taxon>Hibiscus</taxon>
    </lineage>
</organism>
<protein>
    <submittedName>
        <fullName evidence="6">ATP binding protein</fullName>
    </submittedName>
</protein>
<dbReference type="SUPFAM" id="SSF56672">
    <property type="entry name" value="DNA/RNA polymerases"/>
    <property type="match status" value="1"/>
</dbReference>
<evidence type="ECO:0000256" key="2">
    <source>
        <dbReference type="ARBA" id="ARBA00023136"/>
    </source>
</evidence>
<dbReference type="Pfam" id="PF13456">
    <property type="entry name" value="RVT_3"/>
    <property type="match status" value="1"/>
</dbReference>
<dbReference type="InterPro" id="IPR043502">
    <property type="entry name" value="DNA/RNA_pol_sf"/>
</dbReference>
<dbReference type="SUPFAM" id="SSF54928">
    <property type="entry name" value="RNA-binding domain, RBD"/>
    <property type="match status" value="1"/>
</dbReference>
<dbReference type="InterPro" id="IPR012677">
    <property type="entry name" value="Nucleotide-bd_a/b_plait_sf"/>
</dbReference>
<feature type="transmembrane region" description="Helical" evidence="4">
    <location>
        <begin position="726"/>
        <end position="747"/>
    </location>
</feature>
<keyword evidence="2 4" id="KW-0472">Membrane</keyword>
<evidence type="ECO:0000256" key="1">
    <source>
        <dbReference type="ARBA" id="ARBA00004308"/>
    </source>
</evidence>
<dbReference type="EMBL" id="VEPZ02001721">
    <property type="protein sequence ID" value="KAE8661369.1"/>
    <property type="molecule type" value="Genomic_DNA"/>
</dbReference>
<dbReference type="InterPro" id="IPR002156">
    <property type="entry name" value="RNaseH_domain"/>
</dbReference>
<proteinExistence type="predicted"/>
<dbReference type="Gene3D" id="3.30.420.10">
    <property type="entry name" value="Ribonuclease H-like superfamily/Ribonuclease H"/>
    <property type="match status" value="1"/>
</dbReference>
<dbReference type="InterPro" id="IPR026899">
    <property type="entry name" value="FKS1-like_dom1"/>
</dbReference>
<feature type="compositionally biased region" description="Gly residues" evidence="3">
    <location>
        <begin position="777"/>
        <end position="790"/>
    </location>
</feature>
<dbReference type="InterPro" id="IPR012337">
    <property type="entry name" value="RNaseH-like_sf"/>
</dbReference>
<feature type="region of interest" description="Disordered" evidence="3">
    <location>
        <begin position="1097"/>
        <end position="1128"/>
    </location>
</feature>
<dbReference type="Gene3D" id="1.25.40.270">
    <property type="entry name" value="Vacuolar protein sorting-associated protein vta1"/>
    <property type="match status" value="1"/>
</dbReference>
<accession>A0A6A2XSH2</accession>
<dbReference type="InterPro" id="IPR000477">
    <property type="entry name" value="RT_dom"/>
</dbReference>
<evidence type="ECO:0000256" key="4">
    <source>
        <dbReference type="SAM" id="Phobius"/>
    </source>
</evidence>
<keyword evidence="4" id="KW-0812">Transmembrane</keyword>
<dbReference type="InterPro" id="IPR036691">
    <property type="entry name" value="Endo/exonu/phosph_ase_sf"/>
</dbReference>
<feature type="region of interest" description="Disordered" evidence="3">
    <location>
        <begin position="770"/>
        <end position="791"/>
    </location>
</feature>
<evidence type="ECO:0000313" key="7">
    <source>
        <dbReference type="Proteomes" id="UP000436088"/>
    </source>
</evidence>
<dbReference type="SMART" id="SM01205">
    <property type="entry name" value="FKS1_dom1"/>
    <property type="match status" value="1"/>
</dbReference>
<dbReference type="InterPro" id="IPR039431">
    <property type="entry name" value="Vta1/CALS_N"/>
</dbReference>
<dbReference type="GO" id="GO:0012505">
    <property type="term" value="C:endomembrane system"/>
    <property type="evidence" value="ECO:0007669"/>
    <property type="project" value="UniProtKB-SubCell"/>
</dbReference>
<dbReference type="Pfam" id="PF00078">
    <property type="entry name" value="RVT_1"/>
    <property type="match status" value="1"/>
</dbReference>
<gene>
    <name evidence="6" type="ORF">F3Y22_tig00113726pilonHSYRG00427</name>
</gene>
<dbReference type="Gene3D" id="3.30.70.330">
    <property type="match status" value="1"/>
</dbReference>
<dbReference type="CDD" id="cd06222">
    <property type="entry name" value="RNase_H_like"/>
    <property type="match status" value="1"/>
</dbReference>
<dbReference type="CDD" id="cd01650">
    <property type="entry name" value="RT_nLTR_like"/>
    <property type="match status" value="1"/>
</dbReference>
<dbReference type="Pfam" id="PF13966">
    <property type="entry name" value="zf-RVT"/>
    <property type="match status" value="1"/>
</dbReference>
<dbReference type="SUPFAM" id="SSF53098">
    <property type="entry name" value="Ribonuclease H-like"/>
    <property type="match status" value="1"/>
</dbReference>